<protein>
    <submittedName>
        <fullName evidence="3">ABC transporter substrate-binding protein</fullName>
    </submittedName>
</protein>
<dbReference type="PANTHER" id="PTHR30006:SF2">
    <property type="entry name" value="ABC TRANSPORTER SUBSTRATE-BINDING PROTEIN"/>
    <property type="match status" value="1"/>
</dbReference>
<dbReference type="EMBL" id="BMMF01000012">
    <property type="protein sequence ID" value="GGK47632.1"/>
    <property type="molecule type" value="Genomic_DNA"/>
</dbReference>
<name>A0A917QF95_9HYPH</name>
<dbReference type="GO" id="GO:0030288">
    <property type="term" value="C:outer membrane-bounded periplasmic space"/>
    <property type="evidence" value="ECO:0007669"/>
    <property type="project" value="TreeGrafter"/>
</dbReference>
<dbReference type="AlphaFoldDB" id="A0A917QF95"/>
<evidence type="ECO:0000313" key="4">
    <source>
        <dbReference type="Proteomes" id="UP000600449"/>
    </source>
</evidence>
<dbReference type="GO" id="GO:0030975">
    <property type="term" value="F:thiamine binding"/>
    <property type="evidence" value="ECO:0007669"/>
    <property type="project" value="TreeGrafter"/>
</dbReference>
<dbReference type="Gene3D" id="3.40.190.10">
    <property type="entry name" value="Periplasmic binding protein-like II"/>
    <property type="match status" value="2"/>
</dbReference>
<dbReference type="GO" id="GO:0030976">
    <property type="term" value="F:thiamine pyrophosphate binding"/>
    <property type="evidence" value="ECO:0007669"/>
    <property type="project" value="TreeGrafter"/>
</dbReference>
<keyword evidence="4" id="KW-1185">Reference proteome</keyword>
<dbReference type="RefSeq" id="WP_188914860.1">
    <property type="nucleotide sequence ID" value="NZ_BMMF01000012.1"/>
</dbReference>
<keyword evidence="2" id="KW-0574">Periplasm</keyword>
<reference evidence="3 4" key="1">
    <citation type="journal article" date="2014" name="Int. J. Syst. Evol. Microbiol.">
        <title>Complete genome sequence of Corynebacterium casei LMG S-19264T (=DSM 44701T), isolated from a smear-ripened cheese.</title>
        <authorList>
            <consortium name="US DOE Joint Genome Institute (JGI-PGF)"/>
            <person name="Walter F."/>
            <person name="Albersmeier A."/>
            <person name="Kalinowski J."/>
            <person name="Ruckert C."/>
        </authorList>
    </citation>
    <scope>NUCLEOTIDE SEQUENCE [LARGE SCALE GENOMIC DNA]</scope>
    <source>
        <strain evidence="3 4">CGMCC 1.9161</strain>
    </source>
</reference>
<proteinExistence type="predicted"/>
<comment type="caution">
    <text evidence="3">The sequence shown here is derived from an EMBL/GenBank/DDBJ whole genome shotgun (WGS) entry which is preliminary data.</text>
</comment>
<keyword evidence="1" id="KW-0732">Signal</keyword>
<dbReference type="PANTHER" id="PTHR30006">
    <property type="entry name" value="THIAMINE-BINDING PERIPLASMIC PROTEIN-RELATED"/>
    <property type="match status" value="1"/>
</dbReference>
<evidence type="ECO:0000256" key="1">
    <source>
        <dbReference type="ARBA" id="ARBA00022729"/>
    </source>
</evidence>
<organism evidence="3 4">
    <name type="scientific">Salinarimonas ramus</name>
    <dbReference type="NCBI Taxonomy" id="690164"/>
    <lineage>
        <taxon>Bacteria</taxon>
        <taxon>Pseudomonadati</taxon>
        <taxon>Pseudomonadota</taxon>
        <taxon>Alphaproteobacteria</taxon>
        <taxon>Hyphomicrobiales</taxon>
        <taxon>Salinarimonadaceae</taxon>
        <taxon>Salinarimonas</taxon>
    </lineage>
</organism>
<dbReference type="Pfam" id="PF13416">
    <property type="entry name" value="SBP_bac_8"/>
    <property type="match status" value="1"/>
</dbReference>
<accession>A0A917QF95</accession>
<dbReference type="InterPro" id="IPR006059">
    <property type="entry name" value="SBP"/>
</dbReference>
<gene>
    <name evidence="3" type="ORF">GCM10011322_38350</name>
</gene>
<evidence type="ECO:0000313" key="3">
    <source>
        <dbReference type="EMBL" id="GGK47632.1"/>
    </source>
</evidence>
<dbReference type="InterPro" id="IPR006311">
    <property type="entry name" value="TAT_signal"/>
</dbReference>
<dbReference type="Proteomes" id="UP000600449">
    <property type="component" value="Unassembled WGS sequence"/>
</dbReference>
<sequence>MTEKKPSLVTRRDFGRLALGASTIIAAPAILTRPVRAQIAPGSRLVVGIWGGAQERITRQFIAEPLMERYGVEIEYVLGGTPERRARAYQERGRPSFDVIYLNIFESRQAVKDGVTQAARDIENSDDLYELAKLGGYGVAFNAVTPVYDATMVDAPMTSWADFWRPDLAGKIAWPTYPGAQGTAALLMAARLNGGDEYNIDPGFKAVAELKPFAAFQGSQAQLYGMFDADQVAASAEFGSFTQKYADTQNPDIMVSKPSEGMPVAMNVACITEGTENQALAEAWVSLHLSEACQRAYAEEIYYGPTIKSLELPPELAAKCVYGEEDVANLIDFDWEHVIAQQGAWSSRFNREIQS</sequence>
<dbReference type="SUPFAM" id="SSF53850">
    <property type="entry name" value="Periplasmic binding protein-like II"/>
    <property type="match status" value="1"/>
</dbReference>
<dbReference type="GO" id="GO:0015888">
    <property type="term" value="P:thiamine transport"/>
    <property type="evidence" value="ECO:0007669"/>
    <property type="project" value="TreeGrafter"/>
</dbReference>
<dbReference type="PROSITE" id="PS51318">
    <property type="entry name" value="TAT"/>
    <property type="match status" value="1"/>
</dbReference>
<evidence type="ECO:0000256" key="2">
    <source>
        <dbReference type="ARBA" id="ARBA00022764"/>
    </source>
</evidence>